<evidence type="ECO:0000313" key="11">
    <source>
        <dbReference type="Proteomes" id="UP000727506"/>
    </source>
</evidence>
<evidence type="ECO:0000256" key="5">
    <source>
        <dbReference type="ARBA" id="ARBA00022692"/>
    </source>
</evidence>
<evidence type="ECO:0000256" key="9">
    <source>
        <dbReference type="SAM" id="Phobius"/>
    </source>
</evidence>
<keyword evidence="7 9" id="KW-1133">Transmembrane helix</keyword>
<keyword evidence="5 9" id="KW-0812">Transmembrane</keyword>
<evidence type="ECO:0000256" key="4">
    <source>
        <dbReference type="ARBA" id="ARBA00022475"/>
    </source>
</evidence>
<dbReference type="GO" id="GO:0005304">
    <property type="term" value="F:L-valine transmembrane transporter activity"/>
    <property type="evidence" value="ECO:0007669"/>
    <property type="project" value="TreeGrafter"/>
</dbReference>
<protein>
    <submittedName>
        <fullName evidence="10">Branched-chain amino acid transport system II carrier protein</fullName>
    </submittedName>
</protein>
<dbReference type="InterPro" id="IPR004685">
    <property type="entry name" value="Brnchd-chn_aa_trnsp_Livcs"/>
</dbReference>
<dbReference type="GO" id="GO:0015188">
    <property type="term" value="F:L-isoleucine transmembrane transporter activity"/>
    <property type="evidence" value="ECO:0007669"/>
    <property type="project" value="TreeGrafter"/>
</dbReference>
<dbReference type="GO" id="GO:0005886">
    <property type="term" value="C:plasma membrane"/>
    <property type="evidence" value="ECO:0007669"/>
    <property type="project" value="UniProtKB-SubCell"/>
</dbReference>
<evidence type="ECO:0000256" key="8">
    <source>
        <dbReference type="ARBA" id="ARBA00023136"/>
    </source>
</evidence>
<reference evidence="10" key="1">
    <citation type="submission" date="2021-02" db="EMBL/GenBank/DDBJ databases">
        <title>Infant gut strain persistence is associated with maternal origin, phylogeny, and functional potential including surface adhesion and iron acquisition.</title>
        <authorList>
            <person name="Lou Y.C."/>
        </authorList>
    </citation>
    <scope>NUCLEOTIDE SEQUENCE</scope>
    <source>
        <strain evidence="10">L2_039_000G1_dasL2_039_000G1_concoct_11</strain>
    </source>
</reference>
<dbReference type="PANTHER" id="PTHR30588:SF0">
    <property type="entry name" value="BRANCHED-CHAIN AMINO ACID PERMEASE BRNQ"/>
    <property type="match status" value="1"/>
</dbReference>
<proteinExistence type="inferred from homology"/>
<evidence type="ECO:0000256" key="3">
    <source>
        <dbReference type="ARBA" id="ARBA00022448"/>
    </source>
</evidence>
<feature type="transmembrane region" description="Helical" evidence="9">
    <location>
        <begin position="21"/>
        <end position="41"/>
    </location>
</feature>
<feature type="transmembrane region" description="Helical" evidence="9">
    <location>
        <begin position="162"/>
        <end position="183"/>
    </location>
</feature>
<dbReference type="Proteomes" id="UP000727506">
    <property type="component" value="Unassembled WGS sequence"/>
</dbReference>
<name>A0A943V2M8_9ACTN</name>
<organism evidence="10 11">
    <name type="scientific">Slackia piriformis</name>
    <dbReference type="NCBI Taxonomy" id="626934"/>
    <lineage>
        <taxon>Bacteria</taxon>
        <taxon>Bacillati</taxon>
        <taxon>Actinomycetota</taxon>
        <taxon>Coriobacteriia</taxon>
        <taxon>Eggerthellales</taxon>
        <taxon>Eggerthellaceae</taxon>
        <taxon>Slackia</taxon>
    </lineage>
</organism>
<feature type="transmembrane region" description="Helical" evidence="9">
    <location>
        <begin position="130"/>
        <end position="150"/>
    </location>
</feature>
<evidence type="ECO:0000313" key="10">
    <source>
        <dbReference type="EMBL" id="MBS6941705.1"/>
    </source>
</evidence>
<sequence length="446" mass="45703">MGNGVFVKESKTTRIGMSRMQLLVLGGMLFSMFFGAGNLILPPLLGLQAGADAVPATAGFLIAGIGLPVLGIIAVALVGDIRQLAGRVHPLFASVFIALVYLTIGPFLAIPRTSTTAYEMIKPLVPGGDSFVLAAGFSVVFFAVAFFLALRPGMLSRILGRFSAPALIVLIALVVGSAIFGGLSDVPAARPPYDGNAASEGFLAGYQTMDLLAALCFGIVVASNVKEQGVTDPKKVTGAISVAGIVAGVLMAAVYCGLSFVGLSMAPAMPDAANGAEILAASANMHFGEVGSVIVAAIFLLACLNVCTGLISCCAEYFSEVCPRIPLPAWAGAFAVFSCAVSLVGLDSILAFSAPLLGALYPPAIAMMVMGLAHGACDKFARMWPWVVLSTAATSVVIALRDAFAPDAWIFLDALPGADMGLGWICIAAIAAIAGIVHSSIEKKRA</sequence>
<evidence type="ECO:0000256" key="7">
    <source>
        <dbReference type="ARBA" id="ARBA00022989"/>
    </source>
</evidence>
<evidence type="ECO:0000256" key="2">
    <source>
        <dbReference type="ARBA" id="ARBA00008540"/>
    </source>
</evidence>
<evidence type="ECO:0000256" key="1">
    <source>
        <dbReference type="ARBA" id="ARBA00004651"/>
    </source>
</evidence>
<dbReference type="Pfam" id="PF05525">
    <property type="entry name" value="Branch_AA_trans"/>
    <property type="match status" value="1"/>
</dbReference>
<accession>A0A943V2M8</accession>
<feature type="transmembrane region" description="Helical" evidence="9">
    <location>
        <begin position="421"/>
        <end position="441"/>
    </location>
</feature>
<feature type="transmembrane region" description="Helical" evidence="9">
    <location>
        <begin position="237"/>
        <end position="261"/>
    </location>
</feature>
<feature type="transmembrane region" description="Helical" evidence="9">
    <location>
        <begin position="91"/>
        <end position="110"/>
    </location>
</feature>
<dbReference type="GO" id="GO:0015820">
    <property type="term" value="P:L-leucine transport"/>
    <property type="evidence" value="ECO:0007669"/>
    <property type="project" value="TreeGrafter"/>
</dbReference>
<comment type="similarity">
    <text evidence="2">Belongs to the branched chain amino acid transporter family.</text>
</comment>
<feature type="transmembrane region" description="Helical" evidence="9">
    <location>
        <begin position="203"/>
        <end position="225"/>
    </location>
</feature>
<dbReference type="NCBIfam" id="TIGR00796">
    <property type="entry name" value="livcs"/>
    <property type="match status" value="1"/>
</dbReference>
<feature type="transmembrane region" description="Helical" evidence="9">
    <location>
        <begin position="352"/>
        <end position="372"/>
    </location>
</feature>
<keyword evidence="8 9" id="KW-0472">Membrane</keyword>
<feature type="transmembrane region" description="Helical" evidence="9">
    <location>
        <begin position="327"/>
        <end position="346"/>
    </location>
</feature>
<keyword evidence="3" id="KW-0813">Transport</keyword>
<feature type="transmembrane region" description="Helical" evidence="9">
    <location>
        <begin position="53"/>
        <end position="79"/>
    </location>
</feature>
<evidence type="ECO:0000256" key="6">
    <source>
        <dbReference type="ARBA" id="ARBA00022970"/>
    </source>
</evidence>
<keyword evidence="4" id="KW-1003">Cell membrane</keyword>
<dbReference type="EMBL" id="JAGZSV010000273">
    <property type="protein sequence ID" value="MBS6941705.1"/>
    <property type="molecule type" value="Genomic_DNA"/>
</dbReference>
<dbReference type="PANTHER" id="PTHR30588">
    <property type="entry name" value="BRANCHED-CHAIN AMINO ACID TRANSPORT SYSTEM 2 CARRIER PROTEIN"/>
    <property type="match status" value="1"/>
</dbReference>
<keyword evidence="6" id="KW-0029">Amino-acid transport</keyword>
<comment type="subcellular location">
    <subcellularLocation>
        <location evidence="1">Cell membrane</location>
        <topology evidence="1">Multi-pass membrane protein</topology>
    </subcellularLocation>
</comment>
<dbReference type="AlphaFoldDB" id="A0A943V2M8"/>
<dbReference type="GO" id="GO:0015818">
    <property type="term" value="P:isoleucine transport"/>
    <property type="evidence" value="ECO:0007669"/>
    <property type="project" value="TreeGrafter"/>
</dbReference>
<feature type="transmembrane region" description="Helical" evidence="9">
    <location>
        <begin position="384"/>
        <end position="401"/>
    </location>
</feature>
<comment type="caution">
    <text evidence="10">The sequence shown here is derived from an EMBL/GenBank/DDBJ whole genome shotgun (WGS) entry which is preliminary data.</text>
</comment>
<feature type="transmembrane region" description="Helical" evidence="9">
    <location>
        <begin position="293"/>
        <end position="315"/>
    </location>
</feature>
<dbReference type="GO" id="GO:0015190">
    <property type="term" value="F:L-leucine transmembrane transporter activity"/>
    <property type="evidence" value="ECO:0007669"/>
    <property type="project" value="TreeGrafter"/>
</dbReference>
<gene>
    <name evidence="10" type="primary">brnQ</name>
    <name evidence="10" type="ORF">KH142_09635</name>
</gene>